<organism evidence="2 3">
    <name type="scientific">Kineothrix sedimenti</name>
    <dbReference type="NCBI Taxonomy" id="3123317"/>
    <lineage>
        <taxon>Bacteria</taxon>
        <taxon>Bacillati</taxon>
        <taxon>Bacillota</taxon>
        <taxon>Clostridia</taxon>
        <taxon>Lachnospirales</taxon>
        <taxon>Lachnospiraceae</taxon>
        <taxon>Kineothrix</taxon>
    </lineage>
</organism>
<keyword evidence="3" id="KW-1185">Reference proteome</keyword>
<accession>A0ABZ3F0B1</accession>
<evidence type="ECO:0000313" key="3">
    <source>
        <dbReference type="Proteomes" id="UP001451571"/>
    </source>
</evidence>
<keyword evidence="1" id="KW-1133">Transmembrane helix</keyword>
<gene>
    <name evidence="2" type="ORF">V6984_05480</name>
</gene>
<sequence length="146" mass="16329">MTRNEFIDTLQRALAGNLNSSSVNENIRYYQDYIDVQIRLGQSEEEVIASLGDPRLLAKTITEAGKLEGCSGYQEYDEVYEEGYEEKERSGFGGKSYHMPGWLLGLIVAVILIFVIGIVGSVLSVLLPIIIPLLCVVLLVRFLRSR</sequence>
<protein>
    <submittedName>
        <fullName evidence="2">DUF1700 domain-containing protein</fullName>
    </submittedName>
</protein>
<keyword evidence="1" id="KW-0472">Membrane</keyword>
<name>A0ABZ3F0B1_9FIRM</name>
<feature type="transmembrane region" description="Helical" evidence="1">
    <location>
        <begin position="125"/>
        <end position="143"/>
    </location>
</feature>
<dbReference type="Proteomes" id="UP001451571">
    <property type="component" value="Chromosome"/>
</dbReference>
<keyword evidence="1" id="KW-0812">Transmembrane</keyword>
<dbReference type="Pfam" id="PF22564">
    <property type="entry name" value="HAAS"/>
    <property type="match status" value="1"/>
</dbReference>
<dbReference type="RefSeq" id="WP_342758777.1">
    <property type="nucleotide sequence ID" value="NZ_CP146256.1"/>
</dbReference>
<evidence type="ECO:0000256" key="1">
    <source>
        <dbReference type="SAM" id="Phobius"/>
    </source>
</evidence>
<dbReference type="EMBL" id="CP146256">
    <property type="protein sequence ID" value="XAH75214.1"/>
    <property type="molecule type" value="Genomic_DNA"/>
</dbReference>
<reference evidence="2 3" key="1">
    <citation type="submission" date="2024-02" db="EMBL/GenBank/DDBJ databases">
        <title>Bacterial strain from lacustrine sediment.</title>
        <authorList>
            <person name="Petit C."/>
            <person name="Fadhlaoui K."/>
        </authorList>
    </citation>
    <scope>NUCLEOTIDE SEQUENCE [LARGE SCALE GENOMIC DNA]</scope>
    <source>
        <strain evidence="2 3">IPX-CK</strain>
    </source>
</reference>
<evidence type="ECO:0000313" key="2">
    <source>
        <dbReference type="EMBL" id="XAH75214.1"/>
    </source>
</evidence>
<proteinExistence type="predicted"/>
<feature type="transmembrane region" description="Helical" evidence="1">
    <location>
        <begin position="99"/>
        <end position="119"/>
    </location>
</feature>